<dbReference type="GO" id="GO:0015658">
    <property type="term" value="F:branched-chain amino acid transmembrane transporter activity"/>
    <property type="evidence" value="ECO:0007669"/>
    <property type="project" value="InterPro"/>
</dbReference>
<dbReference type="OrthoDB" id="250329at2759"/>
<feature type="transmembrane region" description="Helical" evidence="7">
    <location>
        <begin position="202"/>
        <end position="224"/>
    </location>
</feature>
<reference evidence="10" key="1">
    <citation type="submission" date="2017-02" db="UniProtKB">
        <authorList>
            <consortium name="WormBaseParasite"/>
        </authorList>
    </citation>
    <scope>IDENTIFICATION</scope>
</reference>
<name>A0A0N4V3R2_ENTVE</name>
<dbReference type="STRING" id="51028.A0A0N4V3R2"/>
<evidence type="ECO:0000256" key="7">
    <source>
        <dbReference type="SAM" id="Phobius"/>
    </source>
</evidence>
<gene>
    <name evidence="8" type="ORF">EVEC_LOCUS4416</name>
</gene>
<comment type="similarity">
    <text evidence="2 6">Belongs to the mitochondrial carrier (TC 2.A.29) family.</text>
</comment>
<proteinExistence type="inferred from homology"/>
<dbReference type="InterPro" id="IPR023395">
    <property type="entry name" value="MCP_dom_sf"/>
</dbReference>
<feature type="repeat" description="Solcar" evidence="5">
    <location>
        <begin position="118"/>
        <end position="227"/>
    </location>
</feature>
<keyword evidence="6" id="KW-0813">Transport</keyword>
<accession>A0A0N4V3R2</accession>
<sequence length="384" mass="43916">MAAADADHGFQRPAQIQVIGWEHLDIFKFDAMIAVSTLSIRAALYPITVVRSRLQLQKQNTVYRSLRHAFVDMFRKEGFTGFYRGFFMALPQTGASFLYSNAYEKTRDYIQSHTKIKSAATLSSLAGVVASTTSQMLFVPTDIVSQHMMIYNNPLAFMGKNSNRKGGAVMEYLKNDKSRLTLGLKVIRAVYRVDGVRGFYRGIFSAIFLYAPSALVFWSSYYYLLDCFKFIRKEVVHPLRNDTGTLFGCSKPIISRIFNSLRKLMFVRLSGTSFFFLIIRLPYVESEHYRNIFVDQGIAGMLSGAVAAICTNPLDVLRVRIQVQRTSFWETTRRLINVEGRRVFTKGLQLRIISTSLHAFFVMLCYETVKKHCVLPEYVSNVVW</sequence>
<feature type="transmembrane region" description="Helical" evidence="7">
    <location>
        <begin position="296"/>
        <end position="317"/>
    </location>
</feature>
<dbReference type="GO" id="GO:0005739">
    <property type="term" value="C:mitochondrion"/>
    <property type="evidence" value="ECO:0007669"/>
    <property type="project" value="InterPro"/>
</dbReference>
<dbReference type="EMBL" id="UXUI01007851">
    <property type="protein sequence ID" value="VDD89665.1"/>
    <property type="molecule type" value="Genomic_DNA"/>
</dbReference>
<feature type="transmembrane region" description="Helical" evidence="7">
    <location>
        <begin position="265"/>
        <end position="284"/>
    </location>
</feature>
<evidence type="ECO:0000256" key="6">
    <source>
        <dbReference type="RuleBase" id="RU000488"/>
    </source>
</evidence>
<evidence type="ECO:0000313" key="9">
    <source>
        <dbReference type="Proteomes" id="UP000274131"/>
    </source>
</evidence>
<keyword evidence="9" id="KW-1185">Reference proteome</keyword>
<dbReference type="PANTHER" id="PTHR46314:SF2">
    <property type="entry name" value="SOLUTE CARRIER FAMILY 25 MEMBER 44"/>
    <property type="match status" value="1"/>
</dbReference>
<keyword evidence="4 5" id="KW-0472">Membrane</keyword>
<feature type="repeat" description="Solcar" evidence="5">
    <location>
        <begin position="24"/>
        <end position="109"/>
    </location>
</feature>
<keyword evidence="7" id="KW-1133">Transmembrane helix</keyword>
<evidence type="ECO:0000256" key="2">
    <source>
        <dbReference type="ARBA" id="ARBA00006375"/>
    </source>
</evidence>
<dbReference type="GO" id="GO:0009083">
    <property type="term" value="P:branched-chain amino acid catabolic process"/>
    <property type="evidence" value="ECO:0007669"/>
    <property type="project" value="InterPro"/>
</dbReference>
<evidence type="ECO:0000313" key="10">
    <source>
        <dbReference type="WBParaSite" id="EVEC_0000470801-mRNA-1"/>
    </source>
</evidence>
<keyword evidence="3 5" id="KW-0812">Transmembrane</keyword>
<dbReference type="PROSITE" id="PS50920">
    <property type="entry name" value="SOLCAR"/>
    <property type="match status" value="3"/>
</dbReference>
<dbReference type="Gene3D" id="1.50.40.10">
    <property type="entry name" value="Mitochondrial carrier domain"/>
    <property type="match status" value="1"/>
</dbReference>
<dbReference type="InterPro" id="IPR018108">
    <property type="entry name" value="MCP_transmembrane"/>
</dbReference>
<dbReference type="SUPFAM" id="SSF103506">
    <property type="entry name" value="Mitochondrial carrier"/>
    <property type="match status" value="1"/>
</dbReference>
<dbReference type="Proteomes" id="UP000274131">
    <property type="component" value="Unassembled WGS sequence"/>
</dbReference>
<feature type="repeat" description="Solcar" evidence="5">
    <location>
        <begin position="291"/>
        <end position="372"/>
    </location>
</feature>
<evidence type="ECO:0000256" key="1">
    <source>
        <dbReference type="ARBA" id="ARBA00004141"/>
    </source>
</evidence>
<dbReference type="PANTHER" id="PTHR46314">
    <property type="entry name" value="SOLUTE CARRIER FAMILY 25 MEMBER 44"/>
    <property type="match status" value="1"/>
</dbReference>
<protein>
    <submittedName>
        <fullName evidence="10">Solute carrier family 25 member 44</fullName>
    </submittedName>
</protein>
<dbReference type="GO" id="GO:0016020">
    <property type="term" value="C:membrane"/>
    <property type="evidence" value="ECO:0007669"/>
    <property type="project" value="UniProtKB-SubCell"/>
</dbReference>
<evidence type="ECO:0000313" key="8">
    <source>
        <dbReference type="EMBL" id="VDD89665.1"/>
    </source>
</evidence>
<dbReference type="WBParaSite" id="EVEC_0000470801-mRNA-1">
    <property type="protein sequence ID" value="EVEC_0000470801-mRNA-1"/>
    <property type="gene ID" value="EVEC_0000470801"/>
</dbReference>
<comment type="subcellular location">
    <subcellularLocation>
        <location evidence="1">Membrane</location>
        <topology evidence="1">Multi-pass membrane protein</topology>
    </subcellularLocation>
</comment>
<dbReference type="AlphaFoldDB" id="A0A0N4V3R2"/>
<evidence type="ECO:0000256" key="5">
    <source>
        <dbReference type="PROSITE-ProRule" id="PRU00282"/>
    </source>
</evidence>
<organism evidence="10">
    <name type="scientific">Enterobius vermicularis</name>
    <name type="common">Human pinworm</name>
    <dbReference type="NCBI Taxonomy" id="51028"/>
    <lineage>
        <taxon>Eukaryota</taxon>
        <taxon>Metazoa</taxon>
        <taxon>Ecdysozoa</taxon>
        <taxon>Nematoda</taxon>
        <taxon>Chromadorea</taxon>
        <taxon>Rhabditida</taxon>
        <taxon>Spirurina</taxon>
        <taxon>Oxyuridomorpha</taxon>
        <taxon>Oxyuroidea</taxon>
        <taxon>Oxyuridae</taxon>
        <taxon>Enterobius</taxon>
    </lineage>
</organism>
<reference evidence="8 9" key="2">
    <citation type="submission" date="2018-10" db="EMBL/GenBank/DDBJ databases">
        <authorList>
            <consortium name="Pathogen Informatics"/>
        </authorList>
    </citation>
    <scope>NUCLEOTIDE SEQUENCE [LARGE SCALE GENOMIC DNA]</scope>
</reference>
<evidence type="ECO:0000256" key="4">
    <source>
        <dbReference type="ARBA" id="ARBA00023136"/>
    </source>
</evidence>
<dbReference type="Pfam" id="PF00153">
    <property type="entry name" value="Mito_carr"/>
    <property type="match status" value="3"/>
</dbReference>
<evidence type="ECO:0000256" key="3">
    <source>
        <dbReference type="ARBA" id="ARBA00022692"/>
    </source>
</evidence>
<dbReference type="InterPro" id="IPR042164">
    <property type="entry name" value="SLC25A44"/>
</dbReference>